<dbReference type="PANTHER" id="PTHR31642:SF310">
    <property type="entry name" value="FATTY ALCOHOL:CAFFEOYL-COA ACYLTRANSFERASE"/>
    <property type="match status" value="1"/>
</dbReference>
<keyword evidence="1" id="KW-0808">Transferase</keyword>
<organism evidence="2 3">
    <name type="scientific">Linderina pennispora</name>
    <dbReference type="NCBI Taxonomy" id="61395"/>
    <lineage>
        <taxon>Eukaryota</taxon>
        <taxon>Fungi</taxon>
        <taxon>Fungi incertae sedis</taxon>
        <taxon>Zoopagomycota</taxon>
        <taxon>Kickxellomycotina</taxon>
        <taxon>Kickxellomycetes</taxon>
        <taxon>Kickxellales</taxon>
        <taxon>Kickxellaceae</taxon>
        <taxon>Linderina</taxon>
    </lineage>
</organism>
<evidence type="ECO:0000313" key="3">
    <source>
        <dbReference type="Proteomes" id="UP000193922"/>
    </source>
</evidence>
<dbReference type="OrthoDB" id="1862401at2759"/>
<dbReference type="EMBL" id="MCFD01000001">
    <property type="protein sequence ID" value="ORX73919.1"/>
    <property type="molecule type" value="Genomic_DNA"/>
</dbReference>
<dbReference type="InterPro" id="IPR050317">
    <property type="entry name" value="Plant_Fungal_Acyltransferase"/>
</dbReference>
<sequence length="482" mass="53749">MDDLLDKIESGVYPLSAFDEIISYVNIRHVNFYSNRDATTDFMPADKLETAFYKTLSLFPLFVGDLSQRADGRMEIVIDKDNLNIPGYMESQSDVSFSDIESLSFNQSTWPTNLSTTGTIACPDAETNRIKLANIHVIRLKDNSGVIISTSFAHAVTDGYGCFEFLNCWGDQTRALITGQPVQESRYCFDRAVIRRLMPSERAPLNQTTRDMYTKSSYLTNWISWLSPSMRGKLMRYSSSKNPVEGCLFRIPRVKLDELRSQVLNYVPPGTRISDNDLISALTYKVLTQATMEATGGGSGWISSAISRAMGIKDGHCLGISCDVRHRLGMEDLNYIGNPIHQVFIPTSAEYATRRISPEALATIAFQVRQAVSLATPPYIGSLYELLESGGTSLGNFIVGMTSYRLTLWISNQTRFGIYKADFGNGVQSFATIIPDFGEGSIILLPSPPPCKDVLVNLTVSPKVKENILKNEFWTNIAEFFF</sequence>
<dbReference type="GeneID" id="63802680"/>
<name>A0A1Y1WK50_9FUNG</name>
<dbReference type="Gene3D" id="3.30.559.10">
    <property type="entry name" value="Chloramphenicol acetyltransferase-like domain"/>
    <property type="match status" value="2"/>
</dbReference>
<dbReference type="AlphaFoldDB" id="A0A1Y1WK50"/>
<dbReference type="InterPro" id="IPR023213">
    <property type="entry name" value="CAT-like_dom_sf"/>
</dbReference>
<keyword evidence="3" id="KW-1185">Reference proteome</keyword>
<evidence type="ECO:0008006" key="4">
    <source>
        <dbReference type="Google" id="ProtNLM"/>
    </source>
</evidence>
<dbReference type="GO" id="GO:0044550">
    <property type="term" value="P:secondary metabolite biosynthetic process"/>
    <property type="evidence" value="ECO:0007669"/>
    <property type="project" value="TreeGrafter"/>
</dbReference>
<dbReference type="RefSeq" id="XP_040747130.1">
    <property type="nucleotide sequence ID" value="XM_040886032.1"/>
</dbReference>
<gene>
    <name evidence="2" type="ORF">DL89DRAFT_263936</name>
</gene>
<reference evidence="2 3" key="1">
    <citation type="submission" date="2016-07" db="EMBL/GenBank/DDBJ databases">
        <title>Pervasive Adenine N6-methylation of Active Genes in Fungi.</title>
        <authorList>
            <consortium name="DOE Joint Genome Institute"/>
            <person name="Mondo S.J."/>
            <person name="Dannebaum R.O."/>
            <person name="Kuo R.C."/>
            <person name="Labutti K."/>
            <person name="Haridas S."/>
            <person name="Kuo A."/>
            <person name="Salamov A."/>
            <person name="Ahrendt S.R."/>
            <person name="Lipzen A."/>
            <person name="Sullivan W."/>
            <person name="Andreopoulos W.B."/>
            <person name="Clum A."/>
            <person name="Lindquist E."/>
            <person name="Daum C."/>
            <person name="Ramamoorthy G.K."/>
            <person name="Gryganskyi A."/>
            <person name="Culley D."/>
            <person name="Magnuson J.K."/>
            <person name="James T.Y."/>
            <person name="O'Malley M.A."/>
            <person name="Stajich J.E."/>
            <person name="Spatafora J.W."/>
            <person name="Visel A."/>
            <person name="Grigoriev I.V."/>
        </authorList>
    </citation>
    <scope>NUCLEOTIDE SEQUENCE [LARGE SCALE GENOMIC DNA]</scope>
    <source>
        <strain evidence="2 3">ATCC 12442</strain>
    </source>
</reference>
<accession>A0A1Y1WK50</accession>
<dbReference type="GO" id="GO:0016747">
    <property type="term" value="F:acyltransferase activity, transferring groups other than amino-acyl groups"/>
    <property type="evidence" value="ECO:0007669"/>
    <property type="project" value="TreeGrafter"/>
</dbReference>
<dbReference type="Pfam" id="PF02458">
    <property type="entry name" value="Transferase"/>
    <property type="match status" value="1"/>
</dbReference>
<comment type="caution">
    <text evidence="2">The sequence shown here is derived from an EMBL/GenBank/DDBJ whole genome shotgun (WGS) entry which is preliminary data.</text>
</comment>
<evidence type="ECO:0000313" key="2">
    <source>
        <dbReference type="EMBL" id="ORX73919.1"/>
    </source>
</evidence>
<dbReference type="Proteomes" id="UP000193922">
    <property type="component" value="Unassembled WGS sequence"/>
</dbReference>
<evidence type="ECO:0000256" key="1">
    <source>
        <dbReference type="ARBA" id="ARBA00022679"/>
    </source>
</evidence>
<dbReference type="STRING" id="61395.A0A1Y1WK50"/>
<protein>
    <recommendedName>
        <fullName evidence="4">Transferase</fullName>
    </recommendedName>
</protein>
<proteinExistence type="predicted"/>
<dbReference type="PANTHER" id="PTHR31642">
    <property type="entry name" value="TRICHOTHECENE 3-O-ACETYLTRANSFERASE"/>
    <property type="match status" value="1"/>
</dbReference>